<dbReference type="InterPro" id="IPR001345">
    <property type="entry name" value="PG/BPGM_mutase_AS"/>
</dbReference>
<dbReference type="PROSITE" id="PS00175">
    <property type="entry name" value="PG_MUTASE"/>
    <property type="match status" value="1"/>
</dbReference>
<dbReference type="OrthoDB" id="9793115at2"/>
<evidence type="ECO:0000313" key="2">
    <source>
        <dbReference type="Proteomes" id="UP000093985"/>
    </source>
</evidence>
<dbReference type="EMBL" id="LZIN01000038">
    <property type="protein sequence ID" value="OBG07291.1"/>
    <property type="molecule type" value="Genomic_DNA"/>
</dbReference>
<dbReference type="RefSeq" id="WP_064854690.1">
    <property type="nucleotide sequence ID" value="NZ_LZIM01000082.1"/>
</dbReference>
<sequence length="363" mass="37557">MNHTRPWITAGVALIGAGLLAVTPVAPVGGPLSAVAAMPGIQLTAADMVLDLVRHGQSVDNVEGVIGTLPPGAALTDEGATQAAYLADPDNPLRLADPSFYDGVYASEFLRTQQTATDWLTAAGASETSPTVLAGLNELNAGLLEGGSQSNQAMALLYLAAPLAWMFGQYWVPQLGSTIDTNGMAFQDRFSDAVETIYNNGGPVDADGNLNSVAFSHAAAISTWVMMNVKNPDFEIYFKSLMQGLLPNTGQVVIEGNPTDGWTLVSWNGTEVAENPGLLTGLFVDFRDLMVAPQMASWHIMEALQGGDPADITAALQTGFNDVLAAFAAFPQAVIDTITGSVGDTAASSAAEAVGDVVAGLAG</sequence>
<organism evidence="1 2">
    <name type="scientific">Mycolicibacter sinensis (strain JDM601)</name>
    <name type="common">Mycobacterium sinense</name>
    <dbReference type="NCBI Taxonomy" id="875328"/>
    <lineage>
        <taxon>Bacteria</taxon>
        <taxon>Bacillati</taxon>
        <taxon>Actinomycetota</taxon>
        <taxon>Actinomycetes</taxon>
        <taxon>Mycobacteriales</taxon>
        <taxon>Mycobacteriaceae</taxon>
        <taxon>Mycolicibacter</taxon>
    </lineage>
</organism>
<dbReference type="Gene3D" id="3.40.50.1240">
    <property type="entry name" value="Phosphoglycerate mutase-like"/>
    <property type="match status" value="1"/>
</dbReference>
<dbReference type="CDD" id="cd07067">
    <property type="entry name" value="HP_PGM_like"/>
    <property type="match status" value="1"/>
</dbReference>
<proteinExistence type="predicted"/>
<comment type="caution">
    <text evidence="1">The sequence shown here is derived from an EMBL/GenBank/DDBJ whole genome shotgun (WGS) entry which is preliminary data.</text>
</comment>
<dbReference type="InterPro" id="IPR013078">
    <property type="entry name" value="His_Pase_superF_clade-1"/>
</dbReference>
<reference evidence="2" key="1">
    <citation type="submission" date="2016-06" db="EMBL/GenBank/DDBJ databases">
        <authorList>
            <person name="Sutton G."/>
            <person name="Brinkac L."/>
            <person name="Sanka R."/>
            <person name="Adams M."/>
            <person name="Lau E."/>
            <person name="Mehaffy C."/>
            <person name="Tameris M."/>
            <person name="Hatherill M."/>
            <person name="Hanekom W."/>
            <person name="Mahomed H."/>
            <person name="Mcshane H."/>
        </authorList>
    </citation>
    <scope>NUCLEOTIDE SEQUENCE [LARGE SCALE GENOMIC DNA]</scope>
    <source>
        <strain evidence="2">852014-51077_SCH5608930-a</strain>
    </source>
</reference>
<dbReference type="SMART" id="SM00855">
    <property type="entry name" value="PGAM"/>
    <property type="match status" value="1"/>
</dbReference>
<dbReference type="AlphaFoldDB" id="A0A1A2E609"/>
<dbReference type="GO" id="GO:0003824">
    <property type="term" value="F:catalytic activity"/>
    <property type="evidence" value="ECO:0007669"/>
    <property type="project" value="InterPro"/>
</dbReference>
<gene>
    <name evidence="1" type="ORF">A5771_06475</name>
</gene>
<dbReference type="Pfam" id="PF00300">
    <property type="entry name" value="His_Phos_1"/>
    <property type="match status" value="1"/>
</dbReference>
<dbReference type="InterPro" id="IPR029033">
    <property type="entry name" value="His_PPase_superfam"/>
</dbReference>
<name>A0A1A2E609_MYCSD</name>
<dbReference type="Proteomes" id="UP000093985">
    <property type="component" value="Unassembled WGS sequence"/>
</dbReference>
<evidence type="ECO:0000313" key="1">
    <source>
        <dbReference type="EMBL" id="OBG07291.1"/>
    </source>
</evidence>
<accession>A0A1A2E609</accession>
<protein>
    <submittedName>
        <fullName evidence="1">Phosphoglycerate mutase</fullName>
    </submittedName>
</protein>
<dbReference type="SUPFAM" id="SSF53254">
    <property type="entry name" value="Phosphoglycerate mutase-like"/>
    <property type="match status" value="1"/>
</dbReference>